<gene>
    <name evidence="1" type="ORF">PS645_00306</name>
</gene>
<sequence>MSFFKKHFKWEPGEYELDLTVETDRKETNLTANTYSHCSNLNLRNYGIIATAISMTPGSTGFRQLNQG</sequence>
<dbReference type="Proteomes" id="UP000325607">
    <property type="component" value="Unassembled WGS sequence"/>
</dbReference>
<dbReference type="EMBL" id="CABVGX010000002">
    <property type="protein sequence ID" value="VVM42220.1"/>
    <property type="molecule type" value="Genomic_DNA"/>
</dbReference>
<accession>A0A5E6PL13</accession>
<protein>
    <submittedName>
        <fullName evidence="1">Uncharacterized protein</fullName>
    </submittedName>
</protein>
<evidence type="ECO:0000313" key="2">
    <source>
        <dbReference type="Proteomes" id="UP000325607"/>
    </source>
</evidence>
<proteinExistence type="predicted"/>
<dbReference type="AlphaFoldDB" id="A0A5E6PL13"/>
<organism evidence="1 2">
    <name type="scientific">Pseudomonas fluorescens</name>
    <dbReference type="NCBI Taxonomy" id="294"/>
    <lineage>
        <taxon>Bacteria</taxon>
        <taxon>Pseudomonadati</taxon>
        <taxon>Pseudomonadota</taxon>
        <taxon>Gammaproteobacteria</taxon>
        <taxon>Pseudomonadales</taxon>
        <taxon>Pseudomonadaceae</taxon>
        <taxon>Pseudomonas</taxon>
    </lineage>
</organism>
<reference evidence="1 2" key="1">
    <citation type="submission" date="2019-09" db="EMBL/GenBank/DDBJ databases">
        <authorList>
            <person name="Chandra G."/>
            <person name="Truman W A."/>
        </authorList>
    </citation>
    <scope>NUCLEOTIDE SEQUENCE [LARGE SCALE GENOMIC DNA]</scope>
    <source>
        <strain evidence="1">PS645</strain>
    </source>
</reference>
<name>A0A5E6PL13_PSEFL</name>
<evidence type="ECO:0000313" key="1">
    <source>
        <dbReference type="EMBL" id="VVM42220.1"/>
    </source>
</evidence>